<dbReference type="GO" id="GO:0005886">
    <property type="term" value="C:plasma membrane"/>
    <property type="evidence" value="ECO:0007669"/>
    <property type="project" value="UniProtKB-SubCell"/>
</dbReference>
<keyword evidence="2" id="KW-0813">Transport</keyword>
<dbReference type="EMBL" id="JACHND010000001">
    <property type="protein sequence ID" value="MBB4704220.1"/>
    <property type="molecule type" value="Genomic_DNA"/>
</dbReference>
<feature type="transmembrane region" description="Helical" evidence="7">
    <location>
        <begin position="72"/>
        <end position="93"/>
    </location>
</feature>
<sequence length="496" mass="52161">MPYRFARKKSGPLRRAAQWGLARLNAALGGPARTEVIVILACVMALDAADKGTVGALAPELERDLHVGNTEIGALVAISSGVGALAAVPVGMLTDRVNRVRLLAASIVLWSAAMVAGALAGSFSTLLMSRVALGAVTATAGPTLASLIGDYFPVAERGRVYGFILAGETLGAGFGLIMVGDLGYLLSWRWSFGLLALIALALLYVVVRHLREPARGGRDRMPALGGKHGVRPQPEATARRQIRRRGVAPDPALVLHEDPTDMSLRAAVIYVLRIPTNRLMIIASVVGYFFFAGLRTFAVEFVSAHFGLTKIQVSGILPIVGAGALLGVLTGGRLADRLVRRGHVEARVGVPAIAYLVSAVLFLPALMTTSTEKALPLFTAAAFCLAAANPPLDAARLDVVHHRLWGRAESVRTALRMSAEAGAPVVFGMLADALSHGGRADGLEYTFLLMLIPLAANGAILLWARRSYPEDVAAAVVSEENTRLRGPASGGARGHP</sequence>
<dbReference type="PANTHER" id="PTHR23505:SF79">
    <property type="entry name" value="PROTEIN SPINSTER"/>
    <property type="match status" value="1"/>
</dbReference>
<keyword evidence="4 7" id="KW-1133">Transmembrane helix</keyword>
<feature type="transmembrane region" description="Helical" evidence="7">
    <location>
        <begin position="350"/>
        <end position="368"/>
    </location>
</feature>
<feature type="transmembrane region" description="Helical" evidence="7">
    <location>
        <begin position="279"/>
        <end position="299"/>
    </location>
</feature>
<dbReference type="InterPro" id="IPR020846">
    <property type="entry name" value="MFS_dom"/>
</dbReference>
<evidence type="ECO:0000256" key="5">
    <source>
        <dbReference type="ARBA" id="ARBA00023136"/>
    </source>
</evidence>
<keyword evidence="3 7" id="KW-0812">Transmembrane</keyword>
<dbReference type="SUPFAM" id="SSF103473">
    <property type="entry name" value="MFS general substrate transporter"/>
    <property type="match status" value="1"/>
</dbReference>
<name>A0A7W7DCB9_9ACTN</name>
<keyword evidence="5 7" id="KW-0472">Membrane</keyword>
<evidence type="ECO:0000313" key="10">
    <source>
        <dbReference type="Proteomes" id="UP000542210"/>
    </source>
</evidence>
<protein>
    <submittedName>
        <fullName evidence="9">Putative MFS family arabinose efflux permease</fullName>
    </submittedName>
</protein>
<evidence type="ECO:0000256" key="7">
    <source>
        <dbReference type="SAM" id="Phobius"/>
    </source>
</evidence>
<evidence type="ECO:0000313" key="9">
    <source>
        <dbReference type="EMBL" id="MBB4704220.1"/>
    </source>
</evidence>
<comment type="caution">
    <text evidence="9">The sequence shown here is derived from an EMBL/GenBank/DDBJ whole genome shotgun (WGS) entry which is preliminary data.</text>
</comment>
<dbReference type="InterPro" id="IPR036259">
    <property type="entry name" value="MFS_trans_sf"/>
</dbReference>
<gene>
    <name evidence="9" type="ORF">BJ982_005764</name>
</gene>
<feature type="transmembrane region" description="Helical" evidence="7">
    <location>
        <begin position="100"/>
        <end position="121"/>
    </location>
</feature>
<feature type="transmembrane region" description="Helical" evidence="7">
    <location>
        <begin position="443"/>
        <end position="464"/>
    </location>
</feature>
<evidence type="ECO:0000256" key="1">
    <source>
        <dbReference type="ARBA" id="ARBA00004651"/>
    </source>
</evidence>
<dbReference type="RefSeq" id="WP_184885142.1">
    <property type="nucleotide sequence ID" value="NZ_BOOV01000012.1"/>
</dbReference>
<dbReference type="Pfam" id="PF07690">
    <property type="entry name" value="MFS_1"/>
    <property type="match status" value="1"/>
</dbReference>
<evidence type="ECO:0000256" key="2">
    <source>
        <dbReference type="ARBA" id="ARBA00022448"/>
    </source>
</evidence>
<dbReference type="PROSITE" id="PS50850">
    <property type="entry name" value="MFS"/>
    <property type="match status" value="1"/>
</dbReference>
<dbReference type="Gene3D" id="1.20.1250.20">
    <property type="entry name" value="MFS general substrate transporter like domains"/>
    <property type="match status" value="1"/>
</dbReference>
<organism evidence="9 10">
    <name type="scientific">Sphaerisporangium siamense</name>
    <dbReference type="NCBI Taxonomy" id="795645"/>
    <lineage>
        <taxon>Bacteria</taxon>
        <taxon>Bacillati</taxon>
        <taxon>Actinomycetota</taxon>
        <taxon>Actinomycetes</taxon>
        <taxon>Streptosporangiales</taxon>
        <taxon>Streptosporangiaceae</taxon>
        <taxon>Sphaerisporangium</taxon>
    </lineage>
</organism>
<dbReference type="InterPro" id="IPR044770">
    <property type="entry name" value="MFS_spinster-like"/>
</dbReference>
<evidence type="ECO:0000256" key="3">
    <source>
        <dbReference type="ARBA" id="ARBA00022692"/>
    </source>
</evidence>
<evidence type="ECO:0000256" key="4">
    <source>
        <dbReference type="ARBA" id="ARBA00022989"/>
    </source>
</evidence>
<feature type="transmembrane region" description="Helical" evidence="7">
    <location>
        <begin position="311"/>
        <end position="329"/>
    </location>
</feature>
<accession>A0A7W7DCB9</accession>
<feature type="domain" description="Major facilitator superfamily (MFS) profile" evidence="8">
    <location>
        <begin position="36"/>
        <end position="468"/>
    </location>
</feature>
<dbReference type="Proteomes" id="UP000542210">
    <property type="component" value="Unassembled WGS sequence"/>
</dbReference>
<proteinExistence type="predicted"/>
<dbReference type="GO" id="GO:0022857">
    <property type="term" value="F:transmembrane transporter activity"/>
    <property type="evidence" value="ECO:0007669"/>
    <property type="project" value="InterPro"/>
</dbReference>
<feature type="region of interest" description="Disordered" evidence="6">
    <location>
        <begin position="221"/>
        <end position="241"/>
    </location>
</feature>
<feature type="transmembrane region" description="Helical" evidence="7">
    <location>
        <begin position="21"/>
        <end position="46"/>
    </location>
</feature>
<dbReference type="InterPro" id="IPR011701">
    <property type="entry name" value="MFS"/>
</dbReference>
<evidence type="ECO:0000259" key="8">
    <source>
        <dbReference type="PROSITE" id="PS50850"/>
    </source>
</evidence>
<dbReference type="PANTHER" id="PTHR23505">
    <property type="entry name" value="SPINSTER"/>
    <property type="match status" value="1"/>
</dbReference>
<dbReference type="AlphaFoldDB" id="A0A7W7DCB9"/>
<keyword evidence="10" id="KW-1185">Reference proteome</keyword>
<feature type="transmembrane region" description="Helical" evidence="7">
    <location>
        <begin position="160"/>
        <end position="180"/>
    </location>
</feature>
<feature type="transmembrane region" description="Helical" evidence="7">
    <location>
        <begin position="186"/>
        <end position="207"/>
    </location>
</feature>
<comment type="subcellular location">
    <subcellularLocation>
        <location evidence="1">Cell membrane</location>
        <topology evidence="1">Multi-pass membrane protein</topology>
    </subcellularLocation>
</comment>
<reference evidence="9 10" key="1">
    <citation type="submission" date="2020-08" db="EMBL/GenBank/DDBJ databases">
        <title>Sequencing the genomes of 1000 actinobacteria strains.</title>
        <authorList>
            <person name="Klenk H.-P."/>
        </authorList>
    </citation>
    <scope>NUCLEOTIDE SEQUENCE [LARGE SCALE GENOMIC DNA]</scope>
    <source>
        <strain evidence="9 10">DSM 45784</strain>
    </source>
</reference>
<feature type="transmembrane region" description="Helical" evidence="7">
    <location>
        <begin position="127"/>
        <end position="148"/>
    </location>
</feature>
<evidence type="ECO:0000256" key="6">
    <source>
        <dbReference type="SAM" id="MobiDB-lite"/>
    </source>
</evidence>